<evidence type="ECO:0000313" key="11">
    <source>
        <dbReference type="EMBL" id="GAA4177962.1"/>
    </source>
</evidence>
<dbReference type="Pfam" id="PF00082">
    <property type="entry name" value="Peptidase_S8"/>
    <property type="match status" value="1"/>
</dbReference>
<accession>A0ABP8A4Y3</accession>
<feature type="active site" description="Charge relay system" evidence="6">
    <location>
        <position position="592"/>
    </location>
</feature>
<keyword evidence="3 6" id="KW-0645">Protease</keyword>
<feature type="chain" id="PRO_5045156795" evidence="8">
    <location>
        <begin position="19"/>
        <end position="1100"/>
    </location>
</feature>
<keyword evidence="8" id="KW-0732">Signal</keyword>
<evidence type="ECO:0000256" key="4">
    <source>
        <dbReference type="ARBA" id="ARBA00022801"/>
    </source>
</evidence>
<dbReference type="EMBL" id="BAABBW010000004">
    <property type="protein sequence ID" value="GAA4177962.1"/>
    <property type="molecule type" value="Genomic_DNA"/>
</dbReference>
<evidence type="ECO:0000256" key="1">
    <source>
        <dbReference type="ARBA" id="ARBA00011073"/>
    </source>
</evidence>
<dbReference type="PANTHER" id="PTHR43806">
    <property type="entry name" value="PEPTIDASE S8"/>
    <property type="match status" value="1"/>
</dbReference>
<feature type="domain" description="Peptidase S8/S53" evidence="9">
    <location>
        <begin position="161"/>
        <end position="633"/>
    </location>
</feature>
<evidence type="ECO:0000256" key="2">
    <source>
        <dbReference type="ARBA" id="ARBA00022512"/>
    </source>
</evidence>
<evidence type="ECO:0000256" key="7">
    <source>
        <dbReference type="SAM" id="MobiDB-lite"/>
    </source>
</evidence>
<keyword evidence="4 6" id="KW-0378">Hydrolase</keyword>
<name>A0ABP8A4Y3_9MICO</name>
<dbReference type="InterPro" id="IPR050131">
    <property type="entry name" value="Peptidase_S8_subtilisin-like"/>
</dbReference>
<reference evidence="12" key="1">
    <citation type="journal article" date="2019" name="Int. J. Syst. Evol. Microbiol.">
        <title>The Global Catalogue of Microorganisms (GCM) 10K type strain sequencing project: providing services to taxonomists for standard genome sequencing and annotation.</title>
        <authorList>
            <consortium name="The Broad Institute Genomics Platform"/>
            <consortium name="The Broad Institute Genome Sequencing Center for Infectious Disease"/>
            <person name="Wu L."/>
            <person name="Ma J."/>
        </authorList>
    </citation>
    <scope>NUCLEOTIDE SEQUENCE [LARGE SCALE GENOMIC DNA]</scope>
    <source>
        <strain evidence="12">JCM 17591</strain>
    </source>
</reference>
<comment type="caution">
    <text evidence="11">The sequence shown here is derived from an EMBL/GenBank/DDBJ whole genome shotgun (WGS) entry which is preliminary data.</text>
</comment>
<feature type="active site" description="Charge relay system" evidence="6">
    <location>
        <position position="170"/>
    </location>
</feature>
<dbReference type="Gene3D" id="2.60.40.10">
    <property type="entry name" value="Immunoglobulins"/>
    <property type="match status" value="1"/>
</dbReference>
<evidence type="ECO:0000256" key="3">
    <source>
        <dbReference type="ARBA" id="ARBA00022670"/>
    </source>
</evidence>
<dbReference type="InterPro" id="IPR036852">
    <property type="entry name" value="Peptidase_S8/S53_dom_sf"/>
</dbReference>
<dbReference type="PANTHER" id="PTHR43806:SF11">
    <property type="entry name" value="CEREVISIN-RELATED"/>
    <property type="match status" value="1"/>
</dbReference>
<dbReference type="InterPro" id="IPR000209">
    <property type="entry name" value="Peptidase_S8/S53_dom"/>
</dbReference>
<dbReference type="CDD" id="cd07474">
    <property type="entry name" value="Peptidases_S8_subtilisin_Vpr-like"/>
    <property type="match status" value="1"/>
</dbReference>
<dbReference type="Proteomes" id="UP001501079">
    <property type="component" value="Unassembled WGS sequence"/>
</dbReference>
<evidence type="ECO:0000256" key="5">
    <source>
        <dbReference type="ARBA" id="ARBA00022825"/>
    </source>
</evidence>
<organism evidence="11 12">
    <name type="scientific">Gryllotalpicola koreensis</name>
    <dbReference type="NCBI Taxonomy" id="993086"/>
    <lineage>
        <taxon>Bacteria</taxon>
        <taxon>Bacillati</taxon>
        <taxon>Actinomycetota</taxon>
        <taxon>Actinomycetes</taxon>
        <taxon>Micrococcales</taxon>
        <taxon>Microbacteriaceae</taxon>
        <taxon>Gryllotalpicola</taxon>
    </lineage>
</organism>
<dbReference type="PROSITE" id="PS00137">
    <property type="entry name" value="SUBTILASE_HIS"/>
    <property type="match status" value="1"/>
</dbReference>
<dbReference type="SUPFAM" id="SSF52743">
    <property type="entry name" value="Subtilisin-like"/>
    <property type="match status" value="1"/>
</dbReference>
<sequence length="1100" mass="111245">MAATAVAASLGLSAPGFAASGDAGAAPTITPGSASAKLKLAPELQQAPGTASSTVFVQLSGTGAVDSSSASAAKTRRSDVAKSANAAFAAVKAKDAKATQLYTVSNAVPGFAVTTDPAGLDALAARSDVVKITPLTPKTLENANTAQLTKAVGEWQAGNLGKDVKVGIIDTGTDYTHADFGGAGTPAAYDAALAADAGPWTPNAKVVGGYDFVGDDYDADPKNATYQPIPHPDTNPLDCNSHGTHVAGIVGGYGVNADGSTFTGDYASLTSDDLFAMKVGPGMAPLAKIYSLKVFGCTGSTNEVIPALDWALDPNGDGNFSDHLDIVNMSLGSDYAPADDPENAVIDTLAAHGVLPVIAMGNAGDITDAGGSPGNAVRSLAVASTVDSYQLRDGITVNAPADLAGTADGQFSIAYPWLGSTPVTAQVVASPADNPDGCAAYSAADAATIAGKIVWQYWDDNDATRACGSAARGANAAAAGAVGAIFTSQLDVFAAGITGDPTIPIIQLPKTQTDRLQPAVDAGTLNVTFDPSLAASVKSVSPGISDTLSSFSSRGTHGSIGVVKPDIAAPGDTIASAGMGSGSGVLVDSGTSMATPNVAGIAALVKVAHPTWTTEQLKADLMNTAGHDVYSGDDQSGPIYGPARVGAGRVDAQAAVDNDLLVYDKDTAGAVSASFGVVAAPITSKSVTQKRTLTVQNTGKKVKTVSLSYQAITAEPGVRYTVSPSRLTVAPGRTATATVTLTVTPSALKKTIDPTQDPLSGVGVPRSFLSDASGRVLVAEPGKTALRVPVYAAAKPTSATSTKLVTSKSGSSLAISGKGFDQGTGTEKFQSLTSVLTLGASSPKEKACTDTQTSGCLSVPSDAAGDLRYVGAGSVPSSSGSYADGWLYFGVNMWGQGATIGHDVVPYVDIDTTGDGNPDFEVAATYYTSSDLPVAELFDYNTGELLDVEPINLNWGDVDTNVYDTDTLLIPVWPAAIGVTDGAKSFPITYAVGTSGSYAATTIDRSAAVTYDVLDPAISVGSALYADKAGTSIPIQLGSDATRDTKALVLHLQGAAGQRAETVGVTGTHRPTPPGKKHGKGSLPPHSKWHPRFGGGHERW</sequence>
<dbReference type="InterPro" id="IPR003137">
    <property type="entry name" value="PA_domain"/>
</dbReference>
<dbReference type="InterPro" id="IPR015500">
    <property type="entry name" value="Peptidase_S8_subtilisin-rel"/>
</dbReference>
<feature type="active site" description="Charge relay system" evidence="6">
    <location>
        <position position="242"/>
    </location>
</feature>
<dbReference type="RefSeq" id="WP_344755370.1">
    <property type="nucleotide sequence ID" value="NZ_BAABBW010000004.1"/>
</dbReference>
<evidence type="ECO:0000256" key="6">
    <source>
        <dbReference type="PROSITE-ProRule" id="PRU01240"/>
    </source>
</evidence>
<dbReference type="Gene3D" id="3.40.50.200">
    <property type="entry name" value="Peptidase S8/S53 domain"/>
    <property type="match status" value="2"/>
</dbReference>
<dbReference type="PRINTS" id="PR00723">
    <property type="entry name" value="SUBTILISIN"/>
</dbReference>
<feature type="region of interest" description="Disordered" evidence="7">
    <location>
        <begin position="1059"/>
        <end position="1100"/>
    </location>
</feature>
<dbReference type="PROSITE" id="PS51892">
    <property type="entry name" value="SUBTILASE"/>
    <property type="match status" value="1"/>
</dbReference>
<dbReference type="InterPro" id="IPR023828">
    <property type="entry name" value="Peptidase_S8_Ser-AS"/>
</dbReference>
<dbReference type="InterPro" id="IPR022398">
    <property type="entry name" value="Peptidase_S8_His-AS"/>
</dbReference>
<gene>
    <name evidence="11" type="ORF">GCM10022287_27520</name>
</gene>
<proteinExistence type="inferred from homology"/>
<dbReference type="InterPro" id="IPR034213">
    <property type="entry name" value="S8_Vpr-like"/>
</dbReference>
<comment type="similarity">
    <text evidence="1 6">Belongs to the peptidase S8 family.</text>
</comment>
<keyword evidence="12" id="KW-1185">Reference proteome</keyword>
<feature type="signal peptide" evidence="8">
    <location>
        <begin position="1"/>
        <end position="18"/>
    </location>
</feature>
<keyword evidence="2" id="KW-0964">Secreted</keyword>
<dbReference type="Pfam" id="PF02225">
    <property type="entry name" value="PA"/>
    <property type="match status" value="1"/>
</dbReference>
<evidence type="ECO:0000259" key="10">
    <source>
        <dbReference type="Pfam" id="PF02225"/>
    </source>
</evidence>
<dbReference type="PROSITE" id="PS00138">
    <property type="entry name" value="SUBTILASE_SER"/>
    <property type="match status" value="1"/>
</dbReference>
<evidence type="ECO:0000313" key="12">
    <source>
        <dbReference type="Proteomes" id="UP001501079"/>
    </source>
</evidence>
<feature type="domain" description="PA" evidence="10">
    <location>
        <begin position="423"/>
        <end position="514"/>
    </location>
</feature>
<keyword evidence="5 6" id="KW-0720">Serine protease</keyword>
<keyword evidence="2" id="KW-0134">Cell wall</keyword>
<evidence type="ECO:0000256" key="8">
    <source>
        <dbReference type="SAM" id="SignalP"/>
    </source>
</evidence>
<evidence type="ECO:0000259" key="9">
    <source>
        <dbReference type="Pfam" id="PF00082"/>
    </source>
</evidence>
<protein>
    <submittedName>
        <fullName evidence="11">S8 family serine peptidase</fullName>
    </submittedName>
</protein>
<dbReference type="InterPro" id="IPR013783">
    <property type="entry name" value="Ig-like_fold"/>
</dbReference>